<accession>A0A1G6ZZA3</accession>
<feature type="signal peptide" evidence="1">
    <location>
        <begin position="1"/>
        <end position="26"/>
    </location>
</feature>
<feature type="chain" id="PRO_5011506321" evidence="1">
    <location>
        <begin position="27"/>
        <end position="298"/>
    </location>
</feature>
<dbReference type="SUPFAM" id="SSF48452">
    <property type="entry name" value="TPR-like"/>
    <property type="match status" value="1"/>
</dbReference>
<organism evidence="2 3">
    <name type="scientific">Aquimonas voraii</name>
    <dbReference type="NCBI Taxonomy" id="265719"/>
    <lineage>
        <taxon>Bacteria</taxon>
        <taxon>Pseudomonadati</taxon>
        <taxon>Pseudomonadota</taxon>
        <taxon>Gammaproteobacteria</taxon>
        <taxon>Lysobacterales</taxon>
        <taxon>Lysobacteraceae</taxon>
        <taxon>Aquimonas</taxon>
    </lineage>
</organism>
<dbReference type="Gene3D" id="1.25.40.10">
    <property type="entry name" value="Tetratricopeptide repeat domain"/>
    <property type="match status" value="2"/>
</dbReference>
<evidence type="ECO:0000313" key="3">
    <source>
        <dbReference type="Proteomes" id="UP000199603"/>
    </source>
</evidence>
<dbReference type="AlphaFoldDB" id="A0A1G6ZZA3"/>
<evidence type="ECO:0000313" key="2">
    <source>
        <dbReference type="EMBL" id="SDE07850.1"/>
    </source>
</evidence>
<dbReference type="Pfam" id="PF13432">
    <property type="entry name" value="TPR_16"/>
    <property type="match status" value="1"/>
</dbReference>
<protein>
    <submittedName>
        <fullName evidence="2">Tetratricopeptide repeat-containing protein</fullName>
    </submittedName>
</protein>
<keyword evidence="1" id="KW-0732">Signal</keyword>
<keyword evidence="3" id="KW-1185">Reference proteome</keyword>
<dbReference type="OrthoDB" id="192575at2"/>
<dbReference type="EMBL" id="FNAG01000017">
    <property type="protein sequence ID" value="SDE07850.1"/>
    <property type="molecule type" value="Genomic_DNA"/>
</dbReference>
<gene>
    <name evidence="2" type="ORF">SAMN04488509_11720</name>
</gene>
<dbReference type="Proteomes" id="UP000199603">
    <property type="component" value="Unassembled WGS sequence"/>
</dbReference>
<reference evidence="2 3" key="1">
    <citation type="submission" date="2016-10" db="EMBL/GenBank/DDBJ databases">
        <authorList>
            <person name="de Groot N.N."/>
        </authorList>
    </citation>
    <scope>NUCLEOTIDE SEQUENCE [LARGE SCALE GENOMIC DNA]</scope>
    <source>
        <strain evidence="2 3">DSM 16957</strain>
    </source>
</reference>
<dbReference type="SMART" id="SM00028">
    <property type="entry name" value="TPR"/>
    <property type="match status" value="3"/>
</dbReference>
<dbReference type="RefSeq" id="WP_091245583.1">
    <property type="nucleotide sequence ID" value="NZ_FNAG01000017.1"/>
</dbReference>
<proteinExistence type="predicted"/>
<evidence type="ECO:0000256" key="1">
    <source>
        <dbReference type="SAM" id="SignalP"/>
    </source>
</evidence>
<dbReference type="STRING" id="265719.SAMN04488509_11720"/>
<dbReference type="InterPro" id="IPR019734">
    <property type="entry name" value="TPR_rpt"/>
</dbReference>
<name>A0A1G6ZZA3_9GAMM</name>
<dbReference type="InterPro" id="IPR011990">
    <property type="entry name" value="TPR-like_helical_dom_sf"/>
</dbReference>
<sequence length="298" mass="32305">MSLSPRLFVRSALFLALALGAHAAQAQTPPLPAAAVEVRDQMSAGELDRAIELAEAWTQREPQSSQAFVWLGRVYGRQALEASVFTKLSWAGKCREAWETAVRLDPANVDARFDLLGYYLQAPGVAGGGRDKAEATLPEIDAIHPSYGQLARGQMAAADQNLVAARSHFEAAVEADPASIRARTALANLHLREQRHAEARAVWQQALQLKADDIYAAYQLGRLAALTGEELEVGLQQLDQFLAVEDKPSDLSVEAAHWRRGQILAKLGRTDEARAALQLASAGDKQVAELAQADLKKL</sequence>